<comment type="caution">
    <text evidence="1">The sequence shown here is derived from an EMBL/GenBank/DDBJ whole genome shotgun (WGS) entry which is preliminary data.</text>
</comment>
<dbReference type="EMBL" id="JACGWN010000015">
    <property type="protein sequence ID" value="KAL0401306.1"/>
    <property type="molecule type" value="Genomic_DNA"/>
</dbReference>
<dbReference type="AlphaFoldDB" id="A0AAW2TC93"/>
<accession>A0AAW2TC93</accession>
<evidence type="ECO:0000313" key="1">
    <source>
        <dbReference type="EMBL" id="KAL0401306.1"/>
    </source>
</evidence>
<reference evidence="1" key="2">
    <citation type="journal article" date="2024" name="Plant">
        <title>Genomic evolution and insights into agronomic trait innovations of Sesamum species.</title>
        <authorList>
            <person name="Miao H."/>
            <person name="Wang L."/>
            <person name="Qu L."/>
            <person name="Liu H."/>
            <person name="Sun Y."/>
            <person name="Le M."/>
            <person name="Wang Q."/>
            <person name="Wei S."/>
            <person name="Zheng Y."/>
            <person name="Lin W."/>
            <person name="Duan Y."/>
            <person name="Cao H."/>
            <person name="Xiong S."/>
            <person name="Wang X."/>
            <person name="Wei L."/>
            <person name="Li C."/>
            <person name="Ma Q."/>
            <person name="Ju M."/>
            <person name="Zhao R."/>
            <person name="Li G."/>
            <person name="Mu C."/>
            <person name="Tian Q."/>
            <person name="Mei H."/>
            <person name="Zhang T."/>
            <person name="Gao T."/>
            <person name="Zhang H."/>
        </authorList>
    </citation>
    <scope>NUCLEOTIDE SEQUENCE</scope>
    <source>
        <strain evidence="1">KEN1</strain>
    </source>
</reference>
<reference evidence="1" key="1">
    <citation type="submission" date="2020-06" db="EMBL/GenBank/DDBJ databases">
        <authorList>
            <person name="Li T."/>
            <person name="Hu X."/>
            <person name="Zhang T."/>
            <person name="Song X."/>
            <person name="Zhang H."/>
            <person name="Dai N."/>
            <person name="Sheng W."/>
            <person name="Hou X."/>
            <person name="Wei L."/>
        </authorList>
    </citation>
    <scope>NUCLEOTIDE SEQUENCE</scope>
    <source>
        <strain evidence="1">KEN1</strain>
        <tissue evidence="1">Leaf</tissue>
    </source>
</reference>
<proteinExistence type="predicted"/>
<organism evidence="1">
    <name type="scientific">Sesamum latifolium</name>
    <dbReference type="NCBI Taxonomy" id="2727402"/>
    <lineage>
        <taxon>Eukaryota</taxon>
        <taxon>Viridiplantae</taxon>
        <taxon>Streptophyta</taxon>
        <taxon>Embryophyta</taxon>
        <taxon>Tracheophyta</taxon>
        <taxon>Spermatophyta</taxon>
        <taxon>Magnoliopsida</taxon>
        <taxon>eudicotyledons</taxon>
        <taxon>Gunneridae</taxon>
        <taxon>Pentapetalae</taxon>
        <taxon>asterids</taxon>
        <taxon>lamiids</taxon>
        <taxon>Lamiales</taxon>
        <taxon>Pedaliaceae</taxon>
        <taxon>Sesamum</taxon>
    </lineage>
</organism>
<sequence length="64" mass="6997">MGFSVFYVRNSFYPEHCGSAPSDSSQVAGRGSVARRSRVANHGLSNLLADRGQGCWYAGRGRWC</sequence>
<protein>
    <submittedName>
        <fullName evidence="1">Uncharacterized protein</fullName>
    </submittedName>
</protein>
<gene>
    <name evidence="1" type="ORF">Slati_4160500</name>
</gene>
<name>A0AAW2TC93_9LAMI</name>